<evidence type="ECO:0000256" key="1">
    <source>
        <dbReference type="ARBA" id="ARBA00022801"/>
    </source>
</evidence>
<dbReference type="InterPro" id="IPR001261">
    <property type="entry name" value="ArgE/DapE_CS"/>
</dbReference>
<keyword evidence="5" id="KW-1185">Reference proteome</keyword>
<dbReference type="PROSITE" id="PS00758">
    <property type="entry name" value="ARGE_DAPE_CPG2_1"/>
    <property type="match status" value="1"/>
</dbReference>
<dbReference type="GO" id="GO:0004046">
    <property type="term" value="F:aminoacylase activity"/>
    <property type="evidence" value="ECO:0007669"/>
    <property type="project" value="TreeGrafter"/>
</dbReference>
<feature type="binding site" evidence="3">
    <location>
        <position position="118"/>
    </location>
    <ligand>
        <name>Zn(2+)</name>
        <dbReference type="ChEBI" id="CHEBI:29105"/>
        <label>2</label>
    </ligand>
</feature>
<gene>
    <name evidence="4" type="primary">jg23893</name>
    <name evidence="4" type="ORF">PAEG_LOCUS21491</name>
</gene>
<proteinExistence type="predicted"/>
<keyword evidence="1" id="KW-0378">Hydrolase</keyword>
<dbReference type="Proteomes" id="UP000838756">
    <property type="component" value="Unassembled WGS sequence"/>
</dbReference>
<dbReference type="PANTHER" id="PTHR45892">
    <property type="entry name" value="AMINOACYLASE-1"/>
    <property type="match status" value="1"/>
</dbReference>
<dbReference type="InterPro" id="IPR052083">
    <property type="entry name" value="Aminoacylase-1_M20A"/>
</dbReference>
<organism evidence="4 5">
    <name type="scientific">Pararge aegeria aegeria</name>
    <dbReference type="NCBI Taxonomy" id="348720"/>
    <lineage>
        <taxon>Eukaryota</taxon>
        <taxon>Metazoa</taxon>
        <taxon>Ecdysozoa</taxon>
        <taxon>Arthropoda</taxon>
        <taxon>Hexapoda</taxon>
        <taxon>Insecta</taxon>
        <taxon>Pterygota</taxon>
        <taxon>Neoptera</taxon>
        <taxon>Endopterygota</taxon>
        <taxon>Lepidoptera</taxon>
        <taxon>Glossata</taxon>
        <taxon>Ditrysia</taxon>
        <taxon>Papilionoidea</taxon>
        <taxon>Nymphalidae</taxon>
        <taxon>Satyrinae</taxon>
        <taxon>Satyrini</taxon>
        <taxon>Parargina</taxon>
        <taxon>Pararge</taxon>
    </lineage>
</organism>
<dbReference type="PROSITE" id="PS00759">
    <property type="entry name" value="ARGE_DAPE_CPG2_2"/>
    <property type="match status" value="1"/>
</dbReference>
<name>A0A8S4S7V6_9NEOP</name>
<feature type="binding site" evidence="3">
    <location>
        <position position="153"/>
    </location>
    <ligand>
        <name>Zn(2+)</name>
        <dbReference type="ChEBI" id="CHEBI:29105"/>
        <label>2</label>
    </ligand>
</feature>
<dbReference type="AlphaFoldDB" id="A0A8S4S7V6"/>
<evidence type="ECO:0000256" key="2">
    <source>
        <dbReference type="PIRSR" id="PIRSR036696-1"/>
    </source>
</evidence>
<reference evidence="4" key="1">
    <citation type="submission" date="2022-03" db="EMBL/GenBank/DDBJ databases">
        <authorList>
            <person name="Lindestad O."/>
        </authorList>
    </citation>
    <scope>NUCLEOTIDE SEQUENCE</scope>
</reference>
<keyword evidence="3" id="KW-0479">Metal-binding</keyword>
<evidence type="ECO:0000313" key="4">
    <source>
        <dbReference type="EMBL" id="CAH2247036.1"/>
    </source>
</evidence>
<comment type="cofactor">
    <cofactor evidence="3">
        <name>Zn(2+)</name>
        <dbReference type="ChEBI" id="CHEBI:29105"/>
    </cofactor>
    <text evidence="3">Binds 2 Zn(2+) ions per subunit.</text>
</comment>
<sequence>MCGVLPNERELQRYKNNPSVKKLQEYIRIDTSTLENVELTVQFWKRQAEELGLLFNVYRPGRLPVCVTTLRGRKPELPSILLNSHSDVVPVDTDLWTYPPFSAHIDDNGDLYGRGAQDTKGVSIQYMDALRKIIHNNITLERTVHVMVVPDEETGSFGGLKPFIETDEFKSLNIGFALDEGLTSSDNTMAGTYVDKRPWHTIQDMGFNIVPVVCPATSDMILLREIGIPAIGFSSRTNIRNKLHDTDEYIPIDNFLRGTDIYVALIKSLANLPEGNSKYDHCDIK</sequence>
<dbReference type="Gene3D" id="1.10.150.900">
    <property type="match status" value="1"/>
</dbReference>
<dbReference type="GO" id="GO:0046872">
    <property type="term" value="F:metal ion binding"/>
    <property type="evidence" value="ECO:0007669"/>
    <property type="project" value="UniProtKB-KW"/>
</dbReference>
<comment type="caution">
    <text evidence="4">The sequence shown here is derived from an EMBL/GenBank/DDBJ whole genome shotgun (WGS) entry which is preliminary data.</text>
</comment>
<dbReference type="InterPro" id="IPR002933">
    <property type="entry name" value="Peptidase_M20"/>
</dbReference>
<feature type="binding site" evidence="3">
    <location>
        <position position="180"/>
    </location>
    <ligand>
        <name>Zn(2+)</name>
        <dbReference type="ChEBI" id="CHEBI:29105"/>
        <label>1</label>
    </ligand>
</feature>
<dbReference type="SUPFAM" id="SSF53187">
    <property type="entry name" value="Zn-dependent exopeptidases"/>
    <property type="match status" value="1"/>
</dbReference>
<feature type="binding site" evidence="3">
    <location>
        <position position="118"/>
    </location>
    <ligand>
        <name>Zn(2+)</name>
        <dbReference type="ChEBI" id="CHEBI:29105"/>
        <label>1</label>
    </ligand>
</feature>
<dbReference type="PANTHER" id="PTHR45892:SF1">
    <property type="entry name" value="AMINOACYLASE-1"/>
    <property type="match status" value="1"/>
</dbReference>
<feature type="active site" evidence="2">
    <location>
        <position position="87"/>
    </location>
</feature>
<dbReference type="PIRSF" id="PIRSF036696">
    <property type="entry name" value="ACY-1"/>
    <property type="match status" value="1"/>
</dbReference>
<dbReference type="Pfam" id="PF01546">
    <property type="entry name" value="Peptidase_M20"/>
    <property type="match status" value="1"/>
</dbReference>
<dbReference type="Gene3D" id="3.40.630.10">
    <property type="entry name" value="Zn peptidases"/>
    <property type="match status" value="1"/>
</dbReference>
<feature type="active site" description="Proton acceptor" evidence="2">
    <location>
        <position position="152"/>
    </location>
</feature>
<feature type="binding site" evidence="3">
    <location>
        <position position="85"/>
    </location>
    <ligand>
        <name>Zn(2+)</name>
        <dbReference type="ChEBI" id="CHEBI:29105"/>
        <label>1</label>
    </ligand>
</feature>
<keyword evidence="3" id="KW-0862">Zinc</keyword>
<protein>
    <submittedName>
        <fullName evidence="4">Jg23893 protein</fullName>
    </submittedName>
</protein>
<evidence type="ECO:0000313" key="5">
    <source>
        <dbReference type="Proteomes" id="UP000838756"/>
    </source>
</evidence>
<dbReference type="OrthoDB" id="3064516at2759"/>
<dbReference type="EMBL" id="CAKXAJ010025951">
    <property type="protein sequence ID" value="CAH2247036.1"/>
    <property type="molecule type" value="Genomic_DNA"/>
</dbReference>
<evidence type="ECO:0000256" key="3">
    <source>
        <dbReference type="PIRSR" id="PIRSR036696-2"/>
    </source>
</evidence>
<accession>A0A8S4S7V6</accession>